<dbReference type="Gene3D" id="2.30.29.30">
    <property type="entry name" value="Pleckstrin-homology domain (PH domain)/Phosphotyrosine-binding domain (PTB)"/>
    <property type="match status" value="1"/>
</dbReference>
<dbReference type="AlphaFoldDB" id="A0A7S2W9Z7"/>
<gene>
    <name evidence="3" type="ORF">QSP1433_LOCUS5236</name>
</gene>
<sequence>MALLLVEQRGDKKTLGVLNYKVCTFALIVSSILLTGLKLAFKEPSRKVTRRSTGKKKGKRSSLGSAHSEETTLRLLENGSWTMEEICGMLQKQGDVFGMWKNRYFRLACLDSKELQEFSGLHKSYRFGDKTHAYILFYWACDAHVAISGQHRYNPRGAFDLSGCTITRDSQELFVLNNLVNAMDPAAHVPPVRLRASNERVAHRWISASSFASFSTSLPQQTTENGIRPLAQISDTLGFVLDSSGKKQEMYFKLYTAEGRRFLLCWEDEKHATSRPITAQNIYELSKSSSAIKGEDPQLIHLSRVENFMPANYLQVKGTLILKARTIPMAVEWAKLLCEDSEIDAQVEGWLAPSPTTPTKRHDDPPSMVSTPSSGVVGETVVDELNFSPRKFAGNAETLVDELSTNDILSLSKRTDDSDTDEEYDYNDEDDENDPYMANEEEEYHEDFASCFAKDLQNDLNRLEPWQSPRPPRLSPVVEEDQESTVSRRSSISSIASGLKVNLENTLQATRLWDK</sequence>
<feature type="region of interest" description="Disordered" evidence="1">
    <location>
        <begin position="351"/>
        <end position="375"/>
    </location>
</feature>
<evidence type="ECO:0000259" key="2">
    <source>
        <dbReference type="PROSITE" id="PS50003"/>
    </source>
</evidence>
<feature type="region of interest" description="Disordered" evidence="1">
    <location>
        <begin position="462"/>
        <end position="491"/>
    </location>
</feature>
<dbReference type="EMBL" id="HBHK01008426">
    <property type="protein sequence ID" value="CAD9675875.1"/>
    <property type="molecule type" value="Transcribed_RNA"/>
</dbReference>
<dbReference type="SUPFAM" id="SSF50729">
    <property type="entry name" value="PH domain-like"/>
    <property type="match status" value="1"/>
</dbReference>
<feature type="domain" description="PH" evidence="2">
    <location>
        <begin position="83"/>
        <end position="214"/>
    </location>
</feature>
<feature type="region of interest" description="Disordered" evidence="1">
    <location>
        <begin position="411"/>
        <end position="434"/>
    </location>
</feature>
<evidence type="ECO:0000256" key="1">
    <source>
        <dbReference type="SAM" id="MobiDB-lite"/>
    </source>
</evidence>
<dbReference type="InterPro" id="IPR011993">
    <property type="entry name" value="PH-like_dom_sf"/>
</dbReference>
<accession>A0A7S2W9Z7</accession>
<dbReference type="InterPro" id="IPR001849">
    <property type="entry name" value="PH_domain"/>
</dbReference>
<proteinExistence type="predicted"/>
<feature type="compositionally biased region" description="Acidic residues" evidence="1">
    <location>
        <begin position="418"/>
        <end position="434"/>
    </location>
</feature>
<dbReference type="PROSITE" id="PS50003">
    <property type="entry name" value="PH_DOMAIN"/>
    <property type="match status" value="1"/>
</dbReference>
<name>A0A7S2W9Z7_9STRA</name>
<reference evidence="3" key="1">
    <citation type="submission" date="2021-01" db="EMBL/GenBank/DDBJ databases">
        <authorList>
            <person name="Corre E."/>
            <person name="Pelletier E."/>
            <person name="Niang G."/>
            <person name="Scheremetjew M."/>
            <person name="Finn R."/>
            <person name="Kale V."/>
            <person name="Holt S."/>
            <person name="Cochrane G."/>
            <person name="Meng A."/>
            <person name="Brown T."/>
            <person name="Cohen L."/>
        </authorList>
    </citation>
    <scope>NUCLEOTIDE SEQUENCE</scope>
    <source>
        <strain evidence="3">NY070348D</strain>
    </source>
</reference>
<protein>
    <recommendedName>
        <fullName evidence="2">PH domain-containing protein</fullName>
    </recommendedName>
</protein>
<evidence type="ECO:0000313" key="3">
    <source>
        <dbReference type="EMBL" id="CAD9675875.1"/>
    </source>
</evidence>
<organism evidence="3">
    <name type="scientific">Mucochytrium quahogii</name>
    <dbReference type="NCBI Taxonomy" id="96639"/>
    <lineage>
        <taxon>Eukaryota</taxon>
        <taxon>Sar</taxon>
        <taxon>Stramenopiles</taxon>
        <taxon>Bigyra</taxon>
        <taxon>Labyrinthulomycetes</taxon>
        <taxon>Thraustochytrida</taxon>
        <taxon>Thraustochytriidae</taxon>
        <taxon>Mucochytrium</taxon>
    </lineage>
</organism>